<reference evidence="1" key="1">
    <citation type="submission" date="2018-06" db="EMBL/GenBank/DDBJ databases">
        <authorList>
            <person name="Zhirakovskaya E."/>
        </authorList>
    </citation>
    <scope>NUCLEOTIDE SEQUENCE</scope>
</reference>
<sequence length="197" mass="23336">VYTQYYNRQHKRVGHVYQGRYKGILVERDSYLLELSRYVVLNPVRAHMVKNISEWKWSSYKAMTGEVSASTWLETDWILSNFAKRRKIAIAKYIEFVKDGIGLSSLWEGLQNQVFLGTEKFVNKKQSLINKKDYLGEVPRLHRRKVPKSLEYYDRKYKDQNVAICNAYLSGGYTLKEIGVYFHKHYSTISRIVKNYE</sequence>
<accession>A0A3B0W6A6</accession>
<dbReference type="InterPro" id="IPR036515">
    <property type="entry name" value="Transposase_17_sf"/>
</dbReference>
<dbReference type="PANTHER" id="PTHR34322:SF2">
    <property type="entry name" value="TRANSPOSASE IS200-LIKE DOMAIN-CONTAINING PROTEIN"/>
    <property type="match status" value="1"/>
</dbReference>
<dbReference type="PANTHER" id="PTHR34322">
    <property type="entry name" value="TRANSPOSASE, Y1_TNP DOMAIN-CONTAINING"/>
    <property type="match status" value="1"/>
</dbReference>
<name>A0A3B0W6A6_9ZZZZ</name>
<dbReference type="EMBL" id="UOFD01000030">
    <property type="protein sequence ID" value="VAW51428.1"/>
    <property type="molecule type" value="Genomic_DNA"/>
</dbReference>
<dbReference type="Gene3D" id="3.30.70.1290">
    <property type="entry name" value="Transposase IS200-like"/>
    <property type="match status" value="1"/>
</dbReference>
<gene>
    <name evidence="1" type="ORF">MNBD_GAMMA06-1198</name>
</gene>
<evidence type="ECO:0008006" key="2">
    <source>
        <dbReference type="Google" id="ProtNLM"/>
    </source>
</evidence>
<dbReference type="GO" id="GO:0004803">
    <property type="term" value="F:transposase activity"/>
    <property type="evidence" value="ECO:0007669"/>
    <property type="project" value="InterPro"/>
</dbReference>
<dbReference type="GO" id="GO:0006313">
    <property type="term" value="P:DNA transposition"/>
    <property type="evidence" value="ECO:0007669"/>
    <property type="project" value="InterPro"/>
</dbReference>
<dbReference type="SUPFAM" id="SSF143422">
    <property type="entry name" value="Transposase IS200-like"/>
    <property type="match status" value="1"/>
</dbReference>
<protein>
    <recommendedName>
        <fullName evidence="2">Addiction module toxin RelE</fullName>
    </recommendedName>
</protein>
<feature type="non-terminal residue" evidence="1">
    <location>
        <position position="1"/>
    </location>
</feature>
<dbReference type="AlphaFoldDB" id="A0A3B0W6A6"/>
<organism evidence="1">
    <name type="scientific">hydrothermal vent metagenome</name>
    <dbReference type="NCBI Taxonomy" id="652676"/>
    <lineage>
        <taxon>unclassified sequences</taxon>
        <taxon>metagenomes</taxon>
        <taxon>ecological metagenomes</taxon>
    </lineage>
</organism>
<proteinExistence type="predicted"/>
<evidence type="ECO:0000313" key="1">
    <source>
        <dbReference type="EMBL" id="VAW51428.1"/>
    </source>
</evidence>
<dbReference type="GO" id="GO:0003677">
    <property type="term" value="F:DNA binding"/>
    <property type="evidence" value="ECO:0007669"/>
    <property type="project" value="InterPro"/>
</dbReference>